<evidence type="ECO:0000313" key="2">
    <source>
        <dbReference type="Proteomes" id="UP001642487"/>
    </source>
</evidence>
<dbReference type="Gene3D" id="3.70.10.10">
    <property type="match status" value="1"/>
</dbReference>
<evidence type="ECO:0000313" key="1">
    <source>
        <dbReference type="EMBL" id="CAK9321110.1"/>
    </source>
</evidence>
<reference evidence="1 2" key="1">
    <citation type="submission" date="2024-03" db="EMBL/GenBank/DDBJ databases">
        <authorList>
            <person name="Gkanogiannis A."/>
            <person name="Becerra Lopez-Lavalle L."/>
        </authorList>
    </citation>
    <scope>NUCLEOTIDE SEQUENCE [LARGE SCALE GENOMIC DNA]</scope>
</reference>
<name>A0ABP0YQQ7_9ROSI</name>
<dbReference type="EMBL" id="OZ021738">
    <property type="protein sequence ID" value="CAK9321110.1"/>
    <property type="molecule type" value="Genomic_DNA"/>
</dbReference>
<dbReference type="SUPFAM" id="SSF55979">
    <property type="entry name" value="DNA clamp"/>
    <property type="match status" value="1"/>
</dbReference>
<keyword evidence="2" id="KW-1185">Reference proteome</keyword>
<evidence type="ECO:0008006" key="3">
    <source>
        <dbReference type="Google" id="ProtNLM"/>
    </source>
</evidence>
<organism evidence="1 2">
    <name type="scientific">Citrullus colocynthis</name>
    <name type="common">colocynth</name>
    <dbReference type="NCBI Taxonomy" id="252529"/>
    <lineage>
        <taxon>Eukaryota</taxon>
        <taxon>Viridiplantae</taxon>
        <taxon>Streptophyta</taxon>
        <taxon>Embryophyta</taxon>
        <taxon>Tracheophyta</taxon>
        <taxon>Spermatophyta</taxon>
        <taxon>Magnoliopsida</taxon>
        <taxon>eudicotyledons</taxon>
        <taxon>Gunneridae</taxon>
        <taxon>Pentapetalae</taxon>
        <taxon>rosids</taxon>
        <taxon>fabids</taxon>
        <taxon>Cucurbitales</taxon>
        <taxon>Cucurbitaceae</taxon>
        <taxon>Benincaseae</taxon>
        <taxon>Citrullus</taxon>
    </lineage>
</organism>
<sequence>MICINVENIVPLTKAASMLSEIGREVCLKFSPTMFTITTLPSPSPSPSPHKFSAILILPSSSFANYSVDRNHSSKVSLRSFQNALLQGRRFSSITIHLLEPLNRLLLRFHLHPSESNSAQPLHYHELELLPLEDWKDPARIRLNQKHFSIDSQCFKRIIQTFSLYDNQTSSISIISKGTSVTFSILPFAEITLSEELGQCSFRGEEEDEVDIKININPASFFISLANQVQRVSFFHKNNDDSHIAIMYFPFGGESHGMLISFPQI</sequence>
<protein>
    <recommendedName>
        <fullName evidence="3">Checkpoint protein</fullName>
    </recommendedName>
</protein>
<accession>A0ABP0YQQ7</accession>
<dbReference type="Proteomes" id="UP001642487">
    <property type="component" value="Chromosome 4"/>
</dbReference>
<proteinExistence type="predicted"/>
<gene>
    <name evidence="1" type="ORF">CITCOLO1_LOCUS13175</name>
</gene>
<dbReference type="InterPro" id="IPR046938">
    <property type="entry name" value="DNA_clamp_sf"/>
</dbReference>